<dbReference type="InterPro" id="IPR041715">
    <property type="entry name" value="HisRS-like_core"/>
</dbReference>
<dbReference type="NCBIfam" id="TIGR00443">
    <property type="entry name" value="hisZ_biosyn_reg"/>
    <property type="match status" value="1"/>
</dbReference>
<feature type="domain" description="Aminoacyl-transfer RNA synthetases class-II family profile" evidence="11">
    <location>
        <begin position="35"/>
        <end position="275"/>
    </location>
</feature>
<dbReference type="InterPro" id="IPR004517">
    <property type="entry name" value="HisZ"/>
</dbReference>
<dbReference type="GO" id="GO:0005737">
    <property type="term" value="C:cytoplasm"/>
    <property type="evidence" value="ECO:0007669"/>
    <property type="project" value="UniProtKB-SubCell"/>
</dbReference>
<dbReference type="GO" id="GO:0006427">
    <property type="term" value="P:histidyl-tRNA aminoacylation"/>
    <property type="evidence" value="ECO:0007669"/>
    <property type="project" value="TreeGrafter"/>
</dbReference>
<dbReference type="EMBL" id="FOHN01000006">
    <property type="protein sequence ID" value="SES98884.1"/>
    <property type="molecule type" value="Genomic_DNA"/>
</dbReference>
<dbReference type="GO" id="GO:0000105">
    <property type="term" value="P:L-histidine biosynthetic process"/>
    <property type="evidence" value="ECO:0007669"/>
    <property type="project" value="UniProtKB-UniRule"/>
</dbReference>
<keyword evidence="7 9" id="KW-0368">Histidine biosynthesis</keyword>
<keyword evidence="13" id="KW-1185">Reference proteome</keyword>
<protein>
    <recommendedName>
        <fullName evidence="4 9">ATP phosphoribosyltransferase regulatory subunit</fullName>
    </recommendedName>
</protein>
<dbReference type="UniPathway" id="UPA00031">
    <property type="reaction ID" value="UER00006"/>
</dbReference>
<keyword evidence="12" id="KW-0328">Glycosyltransferase</keyword>
<comment type="subcellular location">
    <subcellularLocation>
        <location evidence="1 9">Cytoplasm</location>
    </subcellularLocation>
</comment>
<dbReference type="RefSeq" id="WP_177180654.1">
    <property type="nucleotide sequence ID" value="NZ_FOHN01000006.1"/>
</dbReference>
<dbReference type="PROSITE" id="PS50862">
    <property type="entry name" value="AA_TRNA_LIGASE_II"/>
    <property type="match status" value="1"/>
</dbReference>
<feature type="binding site" evidence="10">
    <location>
        <begin position="283"/>
        <end position="284"/>
    </location>
    <ligand>
        <name>L-histidine</name>
        <dbReference type="ChEBI" id="CHEBI:57595"/>
    </ligand>
</feature>
<evidence type="ECO:0000256" key="3">
    <source>
        <dbReference type="ARBA" id="ARBA00005539"/>
    </source>
</evidence>
<dbReference type="GO" id="GO:0140096">
    <property type="term" value="F:catalytic activity, acting on a protein"/>
    <property type="evidence" value="ECO:0007669"/>
    <property type="project" value="UniProtKB-ARBA"/>
</dbReference>
<evidence type="ECO:0000256" key="6">
    <source>
        <dbReference type="ARBA" id="ARBA00022605"/>
    </source>
</evidence>
<keyword evidence="5 9" id="KW-0963">Cytoplasm</keyword>
<dbReference type="InterPro" id="IPR004516">
    <property type="entry name" value="HisRS/HisZ"/>
</dbReference>
<dbReference type="InterPro" id="IPR006195">
    <property type="entry name" value="aa-tRNA-synth_II"/>
</dbReference>
<feature type="binding site" evidence="10">
    <location>
        <position position="138"/>
    </location>
    <ligand>
        <name>L-histidine</name>
        <dbReference type="ChEBI" id="CHEBI:57595"/>
    </ligand>
</feature>
<evidence type="ECO:0000256" key="7">
    <source>
        <dbReference type="ARBA" id="ARBA00023102"/>
    </source>
</evidence>
<dbReference type="Gene3D" id="3.30.930.10">
    <property type="entry name" value="Bira Bifunctional Protein, Domain 2"/>
    <property type="match status" value="1"/>
</dbReference>
<proteinExistence type="inferred from homology"/>
<evidence type="ECO:0000256" key="8">
    <source>
        <dbReference type="ARBA" id="ARBA00025246"/>
    </source>
</evidence>
<comment type="miscellaneous">
    <text evidence="9">This function is generally fulfilled by the C-terminal part of HisG, which is missing in some bacteria such as this one.</text>
</comment>
<evidence type="ECO:0000256" key="9">
    <source>
        <dbReference type="HAMAP-Rule" id="MF_00125"/>
    </source>
</evidence>
<dbReference type="AlphaFoldDB" id="A0A1I0AWX4"/>
<keyword evidence="12" id="KW-0808">Transferase</keyword>
<dbReference type="Pfam" id="PF13393">
    <property type="entry name" value="tRNA-synt_His"/>
    <property type="match status" value="1"/>
</dbReference>
<dbReference type="GO" id="GO:0004821">
    <property type="term" value="F:histidine-tRNA ligase activity"/>
    <property type="evidence" value="ECO:0007669"/>
    <property type="project" value="TreeGrafter"/>
</dbReference>
<accession>A0A1I0AWX4</accession>
<feature type="binding site" evidence="10">
    <location>
        <begin position="90"/>
        <end position="92"/>
    </location>
    <ligand>
        <name>L-histidine</name>
        <dbReference type="ChEBI" id="CHEBI:57595"/>
    </ligand>
</feature>
<dbReference type="PANTHER" id="PTHR43707">
    <property type="entry name" value="HISTIDYL-TRNA SYNTHETASE"/>
    <property type="match status" value="1"/>
</dbReference>
<dbReference type="InterPro" id="IPR045864">
    <property type="entry name" value="aa-tRNA-synth_II/BPL/LPL"/>
</dbReference>
<name>A0A1I0AWX4_9FIRM</name>
<comment type="subunit">
    <text evidence="9">Heteromultimer composed of HisG and HisZ subunits.</text>
</comment>
<keyword evidence="6 9" id="KW-0028">Amino-acid biosynthesis</keyword>
<dbReference type="PANTHER" id="PTHR43707:SF6">
    <property type="entry name" value="ATP PHOSPHORIBOSYLTRANSFERASE REGULATORY SUBUNIT"/>
    <property type="match status" value="1"/>
</dbReference>
<evidence type="ECO:0000256" key="5">
    <source>
        <dbReference type="ARBA" id="ARBA00022490"/>
    </source>
</evidence>
<evidence type="ECO:0000256" key="2">
    <source>
        <dbReference type="ARBA" id="ARBA00004667"/>
    </source>
</evidence>
<dbReference type="Proteomes" id="UP000199800">
    <property type="component" value="Unassembled WGS sequence"/>
</dbReference>
<dbReference type="SUPFAM" id="SSF55681">
    <property type="entry name" value="Class II aaRS and biotin synthetases"/>
    <property type="match status" value="1"/>
</dbReference>
<evidence type="ECO:0000313" key="12">
    <source>
        <dbReference type="EMBL" id="SES98884.1"/>
    </source>
</evidence>
<evidence type="ECO:0000256" key="10">
    <source>
        <dbReference type="PIRSR" id="PIRSR001549-1"/>
    </source>
</evidence>
<dbReference type="CDD" id="cd00773">
    <property type="entry name" value="HisRS-like_core"/>
    <property type="match status" value="1"/>
</dbReference>
<dbReference type="PIRSF" id="PIRSF001549">
    <property type="entry name" value="His-tRNA_synth"/>
    <property type="match status" value="1"/>
</dbReference>
<reference evidence="12 13" key="1">
    <citation type="submission" date="2016-10" db="EMBL/GenBank/DDBJ databases">
        <authorList>
            <person name="de Groot N.N."/>
        </authorList>
    </citation>
    <scope>NUCLEOTIDE SEQUENCE [LARGE SCALE GENOMIC DNA]</scope>
    <source>
        <strain evidence="12 13">DSM 1801</strain>
    </source>
</reference>
<feature type="binding site" evidence="10">
    <location>
        <position position="134"/>
    </location>
    <ligand>
        <name>L-histidine</name>
        <dbReference type="ChEBI" id="CHEBI:57595"/>
    </ligand>
</feature>
<evidence type="ECO:0000256" key="1">
    <source>
        <dbReference type="ARBA" id="ARBA00004496"/>
    </source>
</evidence>
<evidence type="ECO:0000256" key="4">
    <source>
        <dbReference type="ARBA" id="ARBA00020397"/>
    </source>
</evidence>
<comment type="pathway">
    <text evidence="2 9">Amino-acid biosynthesis; L-histidine biosynthesis; L-histidine from 5-phospho-alpha-D-ribose 1-diphosphate: step 1/9.</text>
</comment>
<organism evidence="12 13">
    <name type="scientific">[Clostridium] polysaccharolyticum</name>
    <dbReference type="NCBI Taxonomy" id="29364"/>
    <lineage>
        <taxon>Bacteria</taxon>
        <taxon>Bacillati</taxon>
        <taxon>Bacillota</taxon>
        <taxon>Clostridia</taxon>
        <taxon>Lachnospirales</taxon>
        <taxon>Lachnospiraceae</taxon>
    </lineage>
</organism>
<comment type="similarity">
    <text evidence="3 9">Belongs to the class-II aminoacyl-tRNA synthetase family. HisZ subfamily.</text>
</comment>
<dbReference type="GO" id="GO:0016757">
    <property type="term" value="F:glycosyltransferase activity"/>
    <property type="evidence" value="ECO:0007669"/>
    <property type="project" value="UniProtKB-KW"/>
</dbReference>
<evidence type="ECO:0000259" key="11">
    <source>
        <dbReference type="PROSITE" id="PS50862"/>
    </source>
</evidence>
<dbReference type="HAMAP" id="MF_00125">
    <property type="entry name" value="HisZ"/>
    <property type="match status" value="1"/>
</dbReference>
<evidence type="ECO:0000313" key="13">
    <source>
        <dbReference type="Proteomes" id="UP000199800"/>
    </source>
</evidence>
<dbReference type="STRING" id="29364.SAMN04487772_10676"/>
<sequence length="411" mass="47079">MSYKFSEHKIEQSVLHIPEGVRDIYNGECKQKLSIEQKMHQVLHSYGFTDIQTPMFEFFDVFSKERGTIASREMYKFFDRGNNTLVLRPDMTPAIARCVGKYFKEEELPLHLCYKGSTFINTTSYQGKLKETTQLGAELINDGSVDADAEMIALTIECLRNAGLEEFQVEIGHAQFLNGIIEEADFDEMETEQLKELIQKKNVFGVEELAEGKKLPENLKELFFKITDMYGNIENISNAKTLTSNELAIKAIERLEELYAILDSYGVSDYITFDLGLLSKYNYYTGIIFKAYTYGTGEPIVKGGRYDNLMKQFGKEAPAIGLAIVVDQLMTAVDKLNEKDAVKEESYLVLYENECRKKAIDYAKNCRLEGKEIQLTHKDPNFTLEDYKAHAKRMGIAHILYMKNESSMEQM</sequence>
<gene>
    <name evidence="9" type="primary">hisZ</name>
    <name evidence="12" type="ORF">SAMN04487772_10676</name>
</gene>
<comment type="function">
    <text evidence="8 9">Required for the first step of histidine biosynthesis. May allow the feedback regulation of ATP phosphoribosyltransferase activity by histidine.</text>
</comment>